<accession>A0A165CFT0</accession>
<gene>
    <name evidence="2" type="ORF">LAESUDRAFT_705793</name>
</gene>
<proteinExistence type="predicted"/>
<feature type="compositionally biased region" description="Basic and acidic residues" evidence="1">
    <location>
        <begin position="50"/>
        <end position="61"/>
    </location>
</feature>
<evidence type="ECO:0000256" key="1">
    <source>
        <dbReference type="SAM" id="MobiDB-lite"/>
    </source>
</evidence>
<reference evidence="2 3" key="1">
    <citation type="journal article" date="2016" name="Mol. Biol. Evol.">
        <title>Comparative Genomics of Early-Diverging Mushroom-Forming Fungi Provides Insights into the Origins of Lignocellulose Decay Capabilities.</title>
        <authorList>
            <person name="Nagy L.G."/>
            <person name="Riley R."/>
            <person name="Tritt A."/>
            <person name="Adam C."/>
            <person name="Daum C."/>
            <person name="Floudas D."/>
            <person name="Sun H."/>
            <person name="Yadav J.S."/>
            <person name="Pangilinan J."/>
            <person name="Larsson K.H."/>
            <person name="Matsuura K."/>
            <person name="Barry K."/>
            <person name="Labutti K."/>
            <person name="Kuo R."/>
            <person name="Ohm R.A."/>
            <person name="Bhattacharya S.S."/>
            <person name="Shirouzu T."/>
            <person name="Yoshinaga Y."/>
            <person name="Martin F.M."/>
            <person name="Grigoriev I.V."/>
            <person name="Hibbett D.S."/>
        </authorList>
    </citation>
    <scope>NUCLEOTIDE SEQUENCE [LARGE SCALE GENOMIC DNA]</scope>
    <source>
        <strain evidence="2 3">93-53</strain>
    </source>
</reference>
<dbReference type="OrthoDB" id="3264102at2759"/>
<dbReference type="AlphaFoldDB" id="A0A165CFT0"/>
<dbReference type="GeneID" id="63823629"/>
<organism evidence="2 3">
    <name type="scientific">Laetiporus sulphureus 93-53</name>
    <dbReference type="NCBI Taxonomy" id="1314785"/>
    <lineage>
        <taxon>Eukaryota</taxon>
        <taxon>Fungi</taxon>
        <taxon>Dikarya</taxon>
        <taxon>Basidiomycota</taxon>
        <taxon>Agaricomycotina</taxon>
        <taxon>Agaricomycetes</taxon>
        <taxon>Polyporales</taxon>
        <taxon>Laetiporus</taxon>
    </lineage>
</organism>
<dbReference type="RefSeq" id="XP_040760472.1">
    <property type="nucleotide sequence ID" value="XM_040906600.1"/>
</dbReference>
<dbReference type="EMBL" id="KV427650">
    <property type="protein sequence ID" value="KZT02732.1"/>
    <property type="molecule type" value="Genomic_DNA"/>
</dbReference>
<keyword evidence="3" id="KW-1185">Reference proteome</keyword>
<feature type="region of interest" description="Disordered" evidence="1">
    <location>
        <begin position="1"/>
        <end position="98"/>
    </location>
</feature>
<name>A0A165CFT0_9APHY</name>
<evidence type="ECO:0000313" key="2">
    <source>
        <dbReference type="EMBL" id="KZT02732.1"/>
    </source>
</evidence>
<feature type="compositionally biased region" description="Polar residues" evidence="1">
    <location>
        <begin position="29"/>
        <end position="42"/>
    </location>
</feature>
<feature type="compositionally biased region" description="Polar residues" evidence="1">
    <location>
        <begin position="1"/>
        <end position="13"/>
    </location>
</feature>
<evidence type="ECO:0000313" key="3">
    <source>
        <dbReference type="Proteomes" id="UP000076871"/>
    </source>
</evidence>
<protein>
    <submittedName>
        <fullName evidence="2">Uncharacterized protein</fullName>
    </submittedName>
</protein>
<dbReference type="Proteomes" id="UP000076871">
    <property type="component" value="Unassembled WGS sequence"/>
</dbReference>
<feature type="compositionally biased region" description="Basic and acidic residues" evidence="1">
    <location>
        <begin position="79"/>
        <end position="98"/>
    </location>
</feature>
<dbReference type="InParanoid" id="A0A165CFT0"/>
<sequence length="98" mass="10360">MGSLCSKPSTLSGGDTVLRPINKGKEGHTLSSQANGGQPQTGARTAAAEAAEKRRQAEQKRGTQAANPNRGKLAAQLEASKKAPRAPEPKQEERLVWD</sequence>